<dbReference type="EMBL" id="JBAMMX010000009">
    <property type="protein sequence ID" value="KAK6933046.1"/>
    <property type="molecule type" value="Genomic_DNA"/>
</dbReference>
<comment type="similarity">
    <text evidence="1">Belongs to the fasciclin-like AGP family.</text>
</comment>
<reference evidence="4 5" key="1">
    <citation type="submission" date="2023-12" db="EMBL/GenBank/DDBJ databases">
        <title>A high-quality genome assembly for Dillenia turbinata (Dilleniales).</title>
        <authorList>
            <person name="Chanderbali A."/>
        </authorList>
    </citation>
    <scope>NUCLEOTIDE SEQUENCE [LARGE SCALE GENOMIC DNA]</scope>
    <source>
        <strain evidence="4">LSX21</strain>
        <tissue evidence="4">Leaf</tissue>
    </source>
</reference>
<keyword evidence="2" id="KW-0812">Transmembrane</keyword>
<dbReference type="PROSITE" id="PS50213">
    <property type="entry name" value="FAS1"/>
    <property type="match status" value="1"/>
</dbReference>
<dbReference type="AlphaFoldDB" id="A0AAN8ZCE6"/>
<sequence>MEFHKKMRRGRIFKDSIAFVCLIVAISCLLVVLMSIFRLPEVSEGKNALGFRSRGIMKAKRVSEDVGLGKLGEMIVEMLPTDLAFTVFVPSVRAFDRDLGLVAGKSLAAENFNDTYAILTRIMAFSTVPRMITSAAVPSKREVSFDSISGFTLYISKDSNGMLVVNGVRSNYVDIKRGELVIHVMNGVIMDAEFELSVGPDNDDED</sequence>
<dbReference type="Gene3D" id="2.30.180.10">
    <property type="entry name" value="FAS1 domain"/>
    <property type="match status" value="1"/>
</dbReference>
<proteinExistence type="inferred from homology"/>
<evidence type="ECO:0000313" key="5">
    <source>
        <dbReference type="Proteomes" id="UP001370490"/>
    </source>
</evidence>
<keyword evidence="2" id="KW-1133">Transmembrane helix</keyword>
<feature type="transmembrane region" description="Helical" evidence="2">
    <location>
        <begin position="12"/>
        <end position="37"/>
    </location>
</feature>
<protein>
    <submittedName>
        <fullName evidence="4">FAS1 domain</fullName>
    </submittedName>
</protein>
<dbReference type="SUPFAM" id="SSF82153">
    <property type="entry name" value="FAS1 domain"/>
    <property type="match status" value="1"/>
</dbReference>
<dbReference type="PANTHER" id="PTHR37232">
    <property type="entry name" value="FASCICLIN DOMAIN PROTEIN"/>
    <property type="match status" value="1"/>
</dbReference>
<evidence type="ECO:0000256" key="1">
    <source>
        <dbReference type="ARBA" id="ARBA00007843"/>
    </source>
</evidence>
<name>A0AAN8ZCE6_9MAGN</name>
<dbReference type="PANTHER" id="PTHR37232:SF2">
    <property type="entry name" value="FAS1 DOMAIN-CONTAINING PROTEIN"/>
    <property type="match status" value="1"/>
</dbReference>
<evidence type="ECO:0000259" key="3">
    <source>
        <dbReference type="PROSITE" id="PS50213"/>
    </source>
</evidence>
<keyword evidence="2" id="KW-0472">Membrane</keyword>
<dbReference type="InterPro" id="IPR000782">
    <property type="entry name" value="FAS1_domain"/>
</dbReference>
<dbReference type="Pfam" id="PF02469">
    <property type="entry name" value="Fasciclin"/>
    <property type="match status" value="1"/>
</dbReference>
<organism evidence="4 5">
    <name type="scientific">Dillenia turbinata</name>
    <dbReference type="NCBI Taxonomy" id="194707"/>
    <lineage>
        <taxon>Eukaryota</taxon>
        <taxon>Viridiplantae</taxon>
        <taxon>Streptophyta</taxon>
        <taxon>Embryophyta</taxon>
        <taxon>Tracheophyta</taxon>
        <taxon>Spermatophyta</taxon>
        <taxon>Magnoliopsida</taxon>
        <taxon>eudicotyledons</taxon>
        <taxon>Gunneridae</taxon>
        <taxon>Pentapetalae</taxon>
        <taxon>Dilleniales</taxon>
        <taxon>Dilleniaceae</taxon>
        <taxon>Dillenia</taxon>
    </lineage>
</organism>
<accession>A0AAN8ZCE6</accession>
<dbReference type="PROSITE" id="PS51257">
    <property type="entry name" value="PROKAR_LIPOPROTEIN"/>
    <property type="match status" value="1"/>
</dbReference>
<evidence type="ECO:0000313" key="4">
    <source>
        <dbReference type="EMBL" id="KAK6933046.1"/>
    </source>
</evidence>
<dbReference type="SMART" id="SM00554">
    <property type="entry name" value="FAS1"/>
    <property type="match status" value="1"/>
</dbReference>
<keyword evidence="5" id="KW-1185">Reference proteome</keyword>
<feature type="domain" description="FAS1" evidence="3">
    <location>
        <begin position="55"/>
        <end position="189"/>
    </location>
</feature>
<dbReference type="Proteomes" id="UP001370490">
    <property type="component" value="Unassembled WGS sequence"/>
</dbReference>
<evidence type="ECO:0000256" key="2">
    <source>
        <dbReference type="SAM" id="Phobius"/>
    </source>
</evidence>
<dbReference type="InterPro" id="IPR036378">
    <property type="entry name" value="FAS1_dom_sf"/>
</dbReference>
<gene>
    <name evidence="4" type="ORF">RJ641_035940</name>
</gene>
<comment type="caution">
    <text evidence="4">The sequence shown here is derived from an EMBL/GenBank/DDBJ whole genome shotgun (WGS) entry which is preliminary data.</text>
</comment>